<dbReference type="RefSeq" id="WP_202243296.1">
    <property type="nucleotide sequence ID" value="NZ_JAESIY010000002.1"/>
</dbReference>
<evidence type="ECO:0000313" key="2">
    <source>
        <dbReference type="EMBL" id="MBL3655636.1"/>
    </source>
</evidence>
<feature type="transmembrane region" description="Helical" evidence="1">
    <location>
        <begin position="131"/>
        <end position="154"/>
    </location>
</feature>
<accession>A0A937F5Z2</accession>
<feature type="transmembrane region" description="Helical" evidence="1">
    <location>
        <begin position="160"/>
        <end position="183"/>
    </location>
</feature>
<feature type="transmembrane region" description="Helical" evidence="1">
    <location>
        <begin position="91"/>
        <end position="110"/>
    </location>
</feature>
<keyword evidence="1" id="KW-0472">Membrane</keyword>
<name>A0A937F5Z2_9BACT</name>
<dbReference type="EMBL" id="JAESIY010000002">
    <property type="protein sequence ID" value="MBL3655636.1"/>
    <property type="molecule type" value="Genomic_DNA"/>
</dbReference>
<reference evidence="2" key="1">
    <citation type="submission" date="2021-01" db="EMBL/GenBank/DDBJ databases">
        <title>Fulvivirga kasyanovii gen. nov., sp nov., a novel member of the phylum Bacteroidetes isolated from seawater in a mussel farm.</title>
        <authorList>
            <person name="Zhao L.-H."/>
            <person name="Wang Z.-J."/>
        </authorList>
    </citation>
    <scope>NUCLEOTIDE SEQUENCE</scope>
    <source>
        <strain evidence="2">2943</strain>
    </source>
</reference>
<sequence length="311" mass="35486">MAWVKKASAKDIAWFGAKLVVIIGIVTFIFFKLKDNQLELKRALSYLALSFKNAPFTMILLILLMPLNWALEAVKWKLLVGAYQNVKFVNAFKGVLLGLSLSFITPHGIGDYFGRIITLNTENRMQYIGSILIGRVCQMVPTLLFGIIGVHYIWFQGQLYLAVLLVIIIGFILLFRTHIFKYVSKYSLFNQFFGAIKYYSRGLLLLVMGVSILRYAVFCSQFLILINLFIPQLSTKIQFAGVTWIFLAKSVIPTFNFLSDLGVREFSAMYFFEKYQVDLTMVFSASIGIWMLNILLPTLLATPLIFKAKRP</sequence>
<feature type="transmembrane region" description="Helical" evidence="1">
    <location>
        <begin position="236"/>
        <end position="258"/>
    </location>
</feature>
<feature type="transmembrane region" description="Helical" evidence="1">
    <location>
        <begin position="203"/>
        <end position="230"/>
    </location>
</feature>
<comment type="caution">
    <text evidence="2">The sequence shown here is derived from an EMBL/GenBank/DDBJ whole genome shotgun (WGS) entry which is preliminary data.</text>
</comment>
<feature type="transmembrane region" description="Helical" evidence="1">
    <location>
        <begin position="43"/>
        <end position="71"/>
    </location>
</feature>
<organism evidence="2 3">
    <name type="scientific">Fulvivirga sediminis</name>
    <dbReference type="NCBI Taxonomy" id="2803949"/>
    <lineage>
        <taxon>Bacteria</taxon>
        <taxon>Pseudomonadati</taxon>
        <taxon>Bacteroidota</taxon>
        <taxon>Cytophagia</taxon>
        <taxon>Cytophagales</taxon>
        <taxon>Fulvivirgaceae</taxon>
        <taxon>Fulvivirga</taxon>
    </lineage>
</organism>
<dbReference type="Proteomes" id="UP000659388">
    <property type="component" value="Unassembled WGS sequence"/>
</dbReference>
<feature type="transmembrane region" description="Helical" evidence="1">
    <location>
        <begin position="12"/>
        <end position="31"/>
    </location>
</feature>
<keyword evidence="3" id="KW-1185">Reference proteome</keyword>
<evidence type="ECO:0000256" key="1">
    <source>
        <dbReference type="SAM" id="Phobius"/>
    </source>
</evidence>
<proteinExistence type="predicted"/>
<evidence type="ECO:0000313" key="3">
    <source>
        <dbReference type="Proteomes" id="UP000659388"/>
    </source>
</evidence>
<keyword evidence="1" id="KW-0812">Transmembrane</keyword>
<protein>
    <submittedName>
        <fullName evidence="2">Uncharacterized protein</fullName>
    </submittedName>
</protein>
<feature type="transmembrane region" description="Helical" evidence="1">
    <location>
        <begin position="279"/>
        <end position="306"/>
    </location>
</feature>
<gene>
    <name evidence="2" type="ORF">JL102_05820</name>
</gene>
<dbReference type="AlphaFoldDB" id="A0A937F5Z2"/>
<keyword evidence="1" id="KW-1133">Transmembrane helix</keyword>